<dbReference type="AlphaFoldDB" id="A0AAE3E472"/>
<dbReference type="PROSITE" id="PS51257">
    <property type="entry name" value="PROKAR_LIPOPROTEIN"/>
    <property type="match status" value="1"/>
</dbReference>
<gene>
    <name evidence="2" type="ORF">LKD48_06795</name>
</gene>
<dbReference type="Gene3D" id="1.20.120.680">
    <property type="entry name" value="Formiminotetrahydrofolate cyclodeaminase monomer, up-and-down helical bundle"/>
    <property type="match status" value="1"/>
</dbReference>
<reference evidence="2 3" key="1">
    <citation type="submission" date="2021-10" db="EMBL/GenBank/DDBJ databases">
        <title>Anaerobic single-cell dispensing facilitates the cultivation of human gut bacteria.</title>
        <authorList>
            <person name="Afrizal A."/>
        </authorList>
    </citation>
    <scope>NUCLEOTIDE SEQUENCE [LARGE SCALE GENOMIC DNA]</scope>
    <source>
        <strain evidence="2 3">CLA-AA-H224</strain>
    </source>
</reference>
<comment type="caution">
    <text evidence="2">The sequence shown here is derived from an EMBL/GenBank/DDBJ whole genome shotgun (WGS) entry which is preliminary data.</text>
</comment>
<dbReference type="Proteomes" id="UP001198200">
    <property type="component" value="Unassembled WGS sequence"/>
</dbReference>
<dbReference type="InterPro" id="IPR036178">
    <property type="entry name" value="Formintransfe-cycloase-like_sf"/>
</dbReference>
<dbReference type="EMBL" id="JAJEQN010000013">
    <property type="protein sequence ID" value="MCC2221353.1"/>
    <property type="molecule type" value="Genomic_DNA"/>
</dbReference>
<dbReference type="InterPro" id="IPR007044">
    <property type="entry name" value="Cyclodeamin/CycHdrlase"/>
</dbReference>
<keyword evidence="3" id="KW-1185">Reference proteome</keyword>
<proteinExistence type="predicted"/>
<sequence length="203" mass="21479">MENLSLKEFAAALSGKEPVPGGGGASACTGSYGCALGMMACALTHGKKKYACYEQDIKRIEGELAVCRDTLLSCINEDAQGFLPLSKAYGLPKDTPEQKAKKDEILEKALHQASLTPMKILKNSAYAMTLLDELSGKCSKLILSDVVTGAALLAASANGGFINVGANTGMMKNTEIAQKLNEEAKMLLSQTMKLHDSISQLMA</sequence>
<name>A0AAE3E472_9FIRM</name>
<protein>
    <submittedName>
        <fullName evidence="2">Cyclodeaminase/cyclohydrolase family protein</fullName>
    </submittedName>
</protein>
<dbReference type="Pfam" id="PF04961">
    <property type="entry name" value="FTCD_C"/>
    <property type="match status" value="1"/>
</dbReference>
<dbReference type="RefSeq" id="WP_308731565.1">
    <property type="nucleotide sequence ID" value="NZ_JAJEQN010000013.1"/>
</dbReference>
<organism evidence="2 3">
    <name type="scientific">Anthropogastromicrobium aceti</name>
    <dbReference type="NCBI Taxonomy" id="2981768"/>
    <lineage>
        <taxon>Bacteria</taxon>
        <taxon>Bacillati</taxon>
        <taxon>Bacillota</taxon>
        <taxon>Clostridia</taxon>
        <taxon>Lachnospirales</taxon>
        <taxon>Lachnospiraceae</taxon>
        <taxon>Anthropogastromicrobium</taxon>
    </lineage>
</organism>
<accession>A0AAE3E472</accession>
<dbReference type="SUPFAM" id="SSF101262">
    <property type="entry name" value="Methenyltetrahydrofolate cyclohydrolase-like"/>
    <property type="match status" value="1"/>
</dbReference>
<dbReference type="GO" id="GO:0003824">
    <property type="term" value="F:catalytic activity"/>
    <property type="evidence" value="ECO:0007669"/>
    <property type="project" value="InterPro"/>
</dbReference>
<evidence type="ECO:0000313" key="3">
    <source>
        <dbReference type="Proteomes" id="UP001198200"/>
    </source>
</evidence>
<feature type="domain" description="Cyclodeaminase/cyclohydrolase" evidence="1">
    <location>
        <begin position="5"/>
        <end position="185"/>
    </location>
</feature>
<evidence type="ECO:0000259" key="1">
    <source>
        <dbReference type="Pfam" id="PF04961"/>
    </source>
</evidence>
<evidence type="ECO:0000313" key="2">
    <source>
        <dbReference type="EMBL" id="MCC2221353.1"/>
    </source>
</evidence>